<evidence type="ECO:0000313" key="3">
    <source>
        <dbReference type="Proteomes" id="UP000000343"/>
    </source>
</evidence>
<evidence type="ECO:0000256" key="1">
    <source>
        <dbReference type="SAM" id="MobiDB-lite"/>
    </source>
</evidence>
<dbReference type="PaxDb" id="1198114-AciX9_1611"/>
<feature type="region of interest" description="Disordered" evidence="1">
    <location>
        <begin position="65"/>
        <end position="103"/>
    </location>
</feature>
<name>E8WXP8_GRATM</name>
<dbReference type="Proteomes" id="UP000000343">
    <property type="component" value="Chromosome"/>
</dbReference>
<organism evidence="3">
    <name type="scientific">Granulicella tundricola (strain ATCC BAA-1859 / DSM 23138 / MP5ACTX9)</name>
    <dbReference type="NCBI Taxonomy" id="1198114"/>
    <lineage>
        <taxon>Bacteria</taxon>
        <taxon>Pseudomonadati</taxon>
        <taxon>Acidobacteriota</taxon>
        <taxon>Terriglobia</taxon>
        <taxon>Terriglobales</taxon>
        <taxon>Acidobacteriaceae</taxon>
        <taxon>Granulicella</taxon>
    </lineage>
</organism>
<reference evidence="3" key="1">
    <citation type="submission" date="2011-01" db="EMBL/GenBank/DDBJ databases">
        <title>Complete sequence of chromosome of Acidobacterium sp. MP5ACTX9.</title>
        <authorList>
            <consortium name="US DOE Joint Genome Institute"/>
            <person name="Lucas S."/>
            <person name="Copeland A."/>
            <person name="Lapidus A."/>
            <person name="Cheng J.-F."/>
            <person name="Goodwin L."/>
            <person name="Pitluck S."/>
            <person name="Teshima H."/>
            <person name="Detter J.C."/>
            <person name="Han C."/>
            <person name="Tapia R."/>
            <person name="Land M."/>
            <person name="Hauser L."/>
            <person name="Kyrpides N."/>
            <person name="Ivanova N."/>
            <person name="Ovchinnikova G."/>
            <person name="Pagani I."/>
            <person name="Rawat S.R."/>
            <person name="Mannisto M."/>
            <person name="Haggblom M.M."/>
            <person name="Woyke T."/>
        </authorList>
    </citation>
    <scope>NUCLEOTIDE SEQUENCE [LARGE SCALE GENOMIC DNA]</scope>
    <source>
        <strain evidence="3">MP5ACTX9</strain>
    </source>
</reference>
<keyword evidence="3" id="KW-1185">Reference proteome</keyword>
<gene>
    <name evidence="2" type="ordered locus">AciX9_1611</name>
</gene>
<sequence>MTKSVWMHGSVGLKFAAVCLLSGTMMMEVGCTKKAPAPVGIRNLDGSITNPDGSITYPAGVTPPASSGVAPAPNQAVTVPPGTVPTPAPAPASQQPAPAAMTPGPAMTAGPAMAMTPEAPPPPVRLTVPAGTPVTVRLNGGLAASRNEVGDRWNGVLERPLVYHGQTVFASGTPVSGEVVAAKGKGRFKGAGDLGIELTAIGRDHVSSSEYEKVSPGRGKRTAGFIGGGGGLGAIIGGLAGGGKGALIGGLAGAGAGTAAGAYTGNRDVVIASESVITFRLRSSLTR</sequence>
<dbReference type="STRING" id="1198114.AciX9_1611"/>
<protein>
    <submittedName>
        <fullName evidence="2">Uncharacterized protein</fullName>
    </submittedName>
</protein>
<proteinExistence type="predicted"/>
<dbReference type="eggNOG" id="COG3170">
    <property type="taxonomic scope" value="Bacteria"/>
</dbReference>
<dbReference type="EMBL" id="CP002480">
    <property type="protein sequence ID" value="ADW68664.1"/>
    <property type="molecule type" value="Genomic_DNA"/>
</dbReference>
<dbReference type="KEGG" id="acm:AciX9_1611"/>
<dbReference type="AlphaFoldDB" id="E8WXP8"/>
<feature type="compositionally biased region" description="Low complexity" evidence="1">
    <location>
        <begin position="91"/>
        <end position="103"/>
    </location>
</feature>
<evidence type="ECO:0000313" key="2">
    <source>
        <dbReference type="EMBL" id="ADW68664.1"/>
    </source>
</evidence>
<dbReference type="HOGENOM" id="CLU_085731_0_0_0"/>
<accession>E8WXP8</accession>
<dbReference type="RefSeq" id="WP_013579983.1">
    <property type="nucleotide sequence ID" value="NC_015064.1"/>
</dbReference>